<feature type="transmembrane region" description="Helical" evidence="1">
    <location>
        <begin position="44"/>
        <end position="67"/>
    </location>
</feature>
<keyword evidence="1" id="KW-0812">Transmembrane</keyword>
<proteinExistence type="predicted"/>
<comment type="caution">
    <text evidence="2">The sequence shown here is derived from an EMBL/GenBank/DDBJ whole genome shotgun (WGS) entry which is preliminary data.</text>
</comment>
<dbReference type="EMBL" id="QUMS01000001">
    <property type="protein sequence ID" value="REG11414.1"/>
    <property type="molecule type" value="Genomic_DNA"/>
</dbReference>
<reference evidence="2 3" key="1">
    <citation type="submission" date="2018-08" db="EMBL/GenBank/DDBJ databases">
        <title>Genomic Encyclopedia of Type Strains, Phase IV (KMG-IV): sequencing the most valuable type-strain genomes for metagenomic binning, comparative biology and taxonomic classification.</title>
        <authorList>
            <person name="Goeker M."/>
        </authorList>
    </citation>
    <scope>NUCLEOTIDE SEQUENCE [LARGE SCALE GENOMIC DNA]</scope>
    <source>
        <strain evidence="2 3">DSM 23923</strain>
    </source>
</reference>
<protein>
    <submittedName>
        <fullName evidence="2">Uncharacterized protein</fullName>
    </submittedName>
</protein>
<sequence>MKSKTFCDYCHKERDPKKWKKCPNCGSRQIPFLGYTQEYLVKEISIALLIIVVVAFIALIVGGFFLYNHQMKLVL</sequence>
<name>A0A3E0AIJ4_9CHLR</name>
<evidence type="ECO:0000313" key="2">
    <source>
        <dbReference type="EMBL" id="REG11414.1"/>
    </source>
</evidence>
<dbReference type="Proteomes" id="UP000256388">
    <property type="component" value="Unassembled WGS sequence"/>
</dbReference>
<organism evidence="2 3">
    <name type="scientific">Pelolinea submarina</name>
    <dbReference type="NCBI Taxonomy" id="913107"/>
    <lineage>
        <taxon>Bacteria</taxon>
        <taxon>Bacillati</taxon>
        <taxon>Chloroflexota</taxon>
        <taxon>Anaerolineae</taxon>
        <taxon>Anaerolineales</taxon>
        <taxon>Anaerolineaceae</taxon>
        <taxon>Pelolinea</taxon>
    </lineage>
</organism>
<gene>
    <name evidence="2" type="ORF">DFR64_1295</name>
</gene>
<evidence type="ECO:0000256" key="1">
    <source>
        <dbReference type="SAM" id="Phobius"/>
    </source>
</evidence>
<accession>A0A3E0AIJ4</accession>
<dbReference type="RefSeq" id="WP_116224541.1">
    <property type="nucleotide sequence ID" value="NZ_AP018437.1"/>
</dbReference>
<keyword evidence="3" id="KW-1185">Reference proteome</keyword>
<keyword evidence="1" id="KW-1133">Transmembrane helix</keyword>
<evidence type="ECO:0000313" key="3">
    <source>
        <dbReference type="Proteomes" id="UP000256388"/>
    </source>
</evidence>
<keyword evidence="1" id="KW-0472">Membrane</keyword>
<dbReference type="AlphaFoldDB" id="A0A3E0AIJ4"/>